<dbReference type="InterPro" id="IPR001849">
    <property type="entry name" value="PH_domain"/>
</dbReference>
<dbReference type="AlphaFoldDB" id="A0A7S3Z684"/>
<gene>
    <name evidence="5" type="ORF">LGLO00237_LOCUS24067</name>
</gene>
<evidence type="ECO:0008006" key="6">
    <source>
        <dbReference type="Google" id="ProtNLM"/>
    </source>
</evidence>
<dbReference type="PROSITE" id="PS00018">
    <property type="entry name" value="EF_HAND_1"/>
    <property type="match status" value="1"/>
</dbReference>
<name>A0A7S3Z684_9EUKA</name>
<organism evidence="5">
    <name type="scientific">Lotharella globosa</name>
    <dbReference type="NCBI Taxonomy" id="91324"/>
    <lineage>
        <taxon>Eukaryota</taxon>
        <taxon>Sar</taxon>
        <taxon>Rhizaria</taxon>
        <taxon>Cercozoa</taxon>
        <taxon>Chlorarachniophyceae</taxon>
        <taxon>Lotharella</taxon>
    </lineage>
</organism>
<feature type="domain" description="EF-hand" evidence="4">
    <location>
        <begin position="7"/>
        <end position="42"/>
    </location>
</feature>
<evidence type="ECO:0000256" key="2">
    <source>
        <dbReference type="SAM" id="Coils"/>
    </source>
</evidence>
<dbReference type="Gene3D" id="3.90.1720.10">
    <property type="entry name" value="endopeptidase domain like (from Nostoc punctiforme)"/>
    <property type="match status" value="1"/>
</dbReference>
<dbReference type="InterPro" id="IPR011992">
    <property type="entry name" value="EF-hand-dom_pair"/>
</dbReference>
<keyword evidence="2" id="KW-0175">Coiled coil</keyword>
<dbReference type="Gene3D" id="2.30.29.30">
    <property type="entry name" value="Pleckstrin-homology domain (PH domain)/Phosphotyrosine-binding domain (PTB)"/>
    <property type="match status" value="1"/>
</dbReference>
<dbReference type="InterPro" id="IPR038765">
    <property type="entry name" value="Papain-like_cys_pep_sf"/>
</dbReference>
<dbReference type="PANTHER" id="PTHR47112">
    <property type="entry name" value="PX DOMAIN-CONTAINING PROTEIN"/>
    <property type="match status" value="1"/>
</dbReference>
<dbReference type="SUPFAM" id="SSF47473">
    <property type="entry name" value="EF-hand"/>
    <property type="match status" value="1"/>
</dbReference>
<dbReference type="InterPro" id="IPR011993">
    <property type="entry name" value="PH-like_dom_sf"/>
</dbReference>
<reference evidence="5" key="1">
    <citation type="submission" date="2021-01" db="EMBL/GenBank/DDBJ databases">
        <authorList>
            <person name="Corre E."/>
            <person name="Pelletier E."/>
            <person name="Niang G."/>
            <person name="Scheremetjew M."/>
            <person name="Finn R."/>
            <person name="Kale V."/>
            <person name="Holt S."/>
            <person name="Cochrane G."/>
            <person name="Meng A."/>
            <person name="Brown T."/>
            <person name="Cohen L."/>
        </authorList>
    </citation>
    <scope>NUCLEOTIDE SEQUENCE</scope>
    <source>
        <strain evidence="5">CCCM811</strain>
    </source>
</reference>
<keyword evidence="1" id="KW-0106">Calcium</keyword>
<dbReference type="PROSITE" id="PS50222">
    <property type="entry name" value="EF_HAND_2"/>
    <property type="match status" value="1"/>
</dbReference>
<accession>A0A7S3Z684</accession>
<dbReference type="InterPro" id="IPR018247">
    <property type="entry name" value="EF_Hand_1_Ca_BS"/>
</dbReference>
<sequence>MGNTAQKTAKTAEEIFKILDTDESKTLDTEELKVFVEHTHLTNVVEDLLVPGRGSSEITLSQFQNYFVKKLQNKELELKQLQNTVAKLQDTKSLIRATQIHTRAGFEACSLTTNSSSHLQSPSSPVGRFDEQLEKAGSEFKSKYGRVLKESGGMHIGDAWQERSLSLSSTMIRYYKQGVVRPMGEIPLKYVSKVQRNNERFVVKVGTRNFEFKANDKNECLDWVNAIEMNLMSVARKLDGIPSGKFWKCEPLQPPKMSDLKTIPYKTALSTLKTGDILLFQTKGVGPSIIRRATRSSYDHVGMFVRRGGRLGVLESLGDPGVLVSGFHAFYEQGWFQQYTGLVIRRLEPRLPKAALRELQKFCRGVEGKKYGLTPGKLMRRESTMSFDDKDRTYFCSELVGKAMKHLELLRNDCPSSEYVPGSFAANERLCLLNGYKLGEELFIKFPPARKRRK</sequence>
<protein>
    <recommendedName>
        <fullName evidence="6">PH domain-containing protein</fullName>
    </recommendedName>
</protein>
<dbReference type="SUPFAM" id="SSF50729">
    <property type="entry name" value="PH domain-like"/>
    <property type="match status" value="1"/>
</dbReference>
<dbReference type="GO" id="GO:0005509">
    <property type="term" value="F:calcium ion binding"/>
    <property type="evidence" value="ECO:0007669"/>
    <property type="project" value="InterPro"/>
</dbReference>
<evidence type="ECO:0000259" key="3">
    <source>
        <dbReference type="PROSITE" id="PS50003"/>
    </source>
</evidence>
<dbReference type="CDD" id="cd00821">
    <property type="entry name" value="PH"/>
    <property type="match status" value="1"/>
</dbReference>
<proteinExistence type="predicted"/>
<dbReference type="SUPFAM" id="SSF54001">
    <property type="entry name" value="Cysteine proteinases"/>
    <property type="match status" value="1"/>
</dbReference>
<feature type="coiled-coil region" evidence="2">
    <location>
        <begin position="71"/>
        <end position="98"/>
    </location>
</feature>
<dbReference type="PANTHER" id="PTHR47112:SF1">
    <property type="entry name" value="PX DOMAIN-CONTAINING PROTEIN"/>
    <property type="match status" value="1"/>
</dbReference>
<feature type="domain" description="PH" evidence="3">
    <location>
        <begin position="140"/>
        <end position="232"/>
    </location>
</feature>
<dbReference type="EMBL" id="HBIV01033728">
    <property type="protein sequence ID" value="CAE0672417.1"/>
    <property type="molecule type" value="Transcribed_RNA"/>
</dbReference>
<dbReference type="Pfam" id="PF00169">
    <property type="entry name" value="PH"/>
    <property type="match status" value="1"/>
</dbReference>
<evidence type="ECO:0000256" key="1">
    <source>
        <dbReference type="ARBA" id="ARBA00022837"/>
    </source>
</evidence>
<evidence type="ECO:0000313" key="5">
    <source>
        <dbReference type="EMBL" id="CAE0672417.1"/>
    </source>
</evidence>
<dbReference type="SMART" id="SM00233">
    <property type="entry name" value="PH"/>
    <property type="match status" value="1"/>
</dbReference>
<dbReference type="PROSITE" id="PS50003">
    <property type="entry name" value="PH_DOMAIN"/>
    <property type="match status" value="1"/>
</dbReference>
<dbReference type="InterPro" id="IPR002048">
    <property type="entry name" value="EF_hand_dom"/>
</dbReference>
<evidence type="ECO:0000259" key="4">
    <source>
        <dbReference type="PROSITE" id="PS50222"/>
    </source>
</evidence>